<evidence type="ECO:0000256" key="1">
    <source>
        <dbReference type="ARBA" id="ARBA00008791"/>
    </source>
</evidence>
<evidence type="ECO:0000313" key="4">
    <source>
        <dbReference type="Proteomes" id="UP000198525"/>
    </source>
</evidence>
<protein>
    <submittedName>
        <fullName evidence="3">Nucleotide-binding universal stress protein, UspA family</fullName>
    </submittedName>
</protein>
<dbReference type="RefSeq" id="WP_089688456.1">
    <property type="nucleotide sequence ID" value="NZ_FNES01000017.1"/>
</dbReference>
<feature type="domain" description="UspA" evidence="2">
    <location>
        <begin position="1"/>
        <end position="148"/>
    </location>
</feature>
<comment type="similarity">
    <text evidence="1">Belongs to the universal stress protein A family.</text>
</comment>
<dbReference type="PANTHER" id="PTHR46268">
    <property type="entry name" value="STRESS RESPONSE PROTEIN NHAX"/>
    <property type="match status" value="1"/>
</dbReference>
<dbReference type="EMBL" id="FNES01000017">
    <property type="protein sequence ID" value="SDK46645.1"/>
    <property type="molecule type" value="Genomic_DNA"/>
</dbReference>
<dbReference type="CDD" id="cd00293">
    <property type="entry name" value="USP-like"/>
    <property type="match status" value="1"/>
</dbReference>
<dbReference type="Proteomes" id="UP000198525">
    <property type="component" value="Unassembled WGS sequence"/>
</dbReference>
<gene>
    <name evidence="3" type="ORF">SAMN04487954_11723</name>
</gene>
<organism evidence="3 4">
    <name type="scientific">Billgrantia gudaonensis</name>
    <dbReference type="NCBI Taxonomy" id="376427"/>
    <lineage>
        <taxon>Bacteria</taxon>
        <taxon>Pseudomonadati</taxon>
        <taxon>Pseudomonadota</taxon>
        <taxon>Gammaproteobacteria</taxon>
        <taxon>Oceanospirillales</taxon>
        <taxon>Halomonadaceae</taxon>
        <taxon>Billgrantia</taxon>
    </lineage>
</organism>
<reference evidence="3 4" key="1">
    <citation type="submission" date="2016-10" db="EMBL/GenBank/DDBJ databases">
        <authorList>
            <person name="de Groot N.N."/>
        </authorList>
    </citation>
    <scope>NUCLEOTIDE SEQUENCE [LARGE SCALE GENOMIC DNA]</scope>
    <source>
        <strain evidence="3 4">CGMCC 1.6133</strain>
    </source>
</reference>
<keyword evidence="4" id="KW-1185">Reference proteome</keyword>
<evidence type="ECO:0000313" key="3">
    <source>
        <dbReference type="EMBL" id="SDK46645.1"/>
    </source>
</evidence>
<sequence>MTHAILVPLDGSAHAEKALAVAAQLARSASATLHLLHVSEYPDDIGILAGAPGVPFTEERRAQLAERMRRDAEGVLAHARGSVSLDGVVVEEHVREGRPNEVILAEAEALGVDTIVMGSRGMSNLQGMLLGSVSHKVSHAAPCTVITVT</sequence>
<proteinExistence type="inferred from homology"/>
<dbReference type="InterPro" id="IPR006016">
    <property type="entry name" value="UspA"/>
</dbReference>
<dbReference type="PANTHER" id="PTHR46268:SF6">
    <property type="entry name" value="UNIVERSAL STRESS PROTEIN UP12"/>
    <property type="match status" value="1"/>
</dbReference>
<dbReference type="STRING" id="376427.SAMN04487954_11723"/>
<dbReference type="Pfam" id="PF00582">
    <property type="entry name" value="Usp"/>
    <property type="match status" value="1"/>
</dbReference>
<dbReference type="OrthoDB" id="5795499at2"/>
<dbReference type="Gene3D" id="3.40.50.620">
    <property type="entry name" value="HUPs"/>
    <property type="match status" value="1"/>
</dbReference>
<name>A0A1G9C5L2_9GAMM</name>
<evidence type="ECO:0000259" key="2">
    <source>
        <dbReference type="Pfam" id="PF00582"/>
    </source>
</evidence>
<dbReference type="PRINTS" id="PR01438">
    <property type="entry name" value="UNVRSLSTRESS"/>
</dbReference>
<accession>A0A1G9C5L2</accession>
<dbReference type="AlphaFoldDB" id="A0A1G9C5L2"/>
<dbReference type="SUPFAM" id="SSF52402">
    <property type="entry name" value="Adenine nucleotide alpha hydrolases-like"/>
    <property type="match status" value="1"/>
</dbReference>
<dbReference type="InterPro" id="IPR014729">
    <property type="entry name" value="Rossmann-like_a/b/a_fold"/>
</dbReference>
<dbReference type="InterPro" id="IPR006015">
    <property type="entry name" value="Universal_stress_UspA"/>
</dbReference>